<feature type="coiled-coil region" evidence="1">
    <location>
        <begin position="53"/>
        <end position="99"/>
    </location>
</feature>
<accession>A1WSV8</accession>
<organism evidence="3 4">
    <name type="scientific">Verminephrobacter eiseniae (strain EF01-2)</name>
    <dbReference type="NCBI Taxonomy" id="391735"/>
    <lineage>
        <taxon>Bacteria</taxon>
        <taxon>Pseudomonadati</taxon>
        <taxon>Pseudomonadota</taxon>
        <taxon>Betaproteobacteria</taxon>
        <taxon>Burkholderiales</taxon>
        <taxon>Comamonadaceae</taxon>
        <taxon>Verminephrobacter</taxon>
    </lineage>
</organism>
<reference evidence="3 4" key="1">
    <citation type="submission" date="2006-12" db="EMBL/GenBank/DDBJ databases">
        <title>Complete sequence of plasmid pVEIS01 of Verminephrobacter eiseniae EF01-2.</title>
        <authorList>
            <consortium name="US DOE Joint Genome Institute"/>
            <person name="Copeland A."/>
            <person name="Lucas S."/>
            <person name="Lapidus A."/>
            <person name="Barry K."/>
            <person name="Detter J.C."/>
            <person name="Glavina del Rio T."/>
            <person name="Dalin E."/>
            <person name="Tice H."/>
            <person name="Pitluck S."/>
            <person name="Chertkov O."/>
            <person name="Brettin T."/>
            <person name="Bruce D."/>
            <person name="Han C."/>
            <person name="Tapia R."/>
            <person name="Gilna P."/>
            <person name="Schmutz J."/>
            <person name="Larimer F."/>
            <person name="Land M."/>
            <person name="Hauser L."/>
            <person name="Kyrpides N."/>
            <person name="Kim E."/>
            <person name="Stahl D."/>
            <person name="Richardson P."/>
        </authorList>
    </citation>
    <scope>NUCLEOTIDE SEQUENCE [LARGE SCALE GENOMIC DNA]</scope>
    <source>
        <strain evidence="4">EF01-2</strain>
        <plasmid evidence="4">Plasmid pVEIS01</plasmid>
    </source>
</reference>
<dbReference type="HOGENOM" id="CLU_1643060_0_0_4"/>
<protein>
    <submittedName>
        <fullName evidence="3">Uncharacterized protein</fullName>
    </submittedName>
</protein>
<sequence>MAVVVALSSAALADPPPAAQAQAAQPFQATKAVAAPAAATPQSIAVQQRVDQLAILTQERNEILAKLNKLEANGDKAVLARIQADLQSIDREIARASRQPIYPTSSVATTQVASAKPVSAAPTANQESQAQESEKVTYEGWDIFKNFGRKGN</sequence>
<feature type="compositionally biased region" description="Polar residues" evidence="2">
    <location>
        <begin position="122"/>
        <end position="131"/>
    </location>
</feature>
<evidence type="ECO:0000256" key="1">
    <source>
        <dbReference type="SAM" id="Coils"/>
    </source>
</evidence>
<dbReference type="Proteomes" id="UP000000374">
    <property type="component" value="Plasmid pVEIS01"/>
</dbReference>
<dbReference type="AlphaFoldDB" id="A1WSV8"/>
<geneLocation type="plasmid" evidence="3 4">
    <name>pVEIS01</name>
</geneLocation>
<dbReference type="EMBL" id="CP000543">
    <property type="protein sequence ID" value="ABM60715.1"/>
    <property type="molecule type" value="Genomic_DNA"/>
</dbReference>
<dbReference type="KEGG" id="vei:Veis_5029"/>
<feature type="region of interest" description="Disordered" evidence="2">
    <location>
        <begin position="105"/>
        <end position="135"/>
    </location>
</feature>
<keyword evidence="1" id="KW-0175">Coiled coil</keyword>
<keyword evidence="3" id="KW-0614">Plasmid</keyword>
<proteinExistence type="predicted"/>
<evidence type="ECO:0000256" key="2">
    <source>
        <dbReference type="SAM" id="MobiDB-lite"/>
    </source>
</evidence>
<gene>
    <name evidence="3" type="ordered locus">Veis_5029</name>
</gene>
<name>A1WSV8_VEREI</name>
<evidence type="ECO:0000313" key="3">
    <source>
        <dbReference type="EMBL" id="ABM60715.1"/>
    </source>
</evidence>
<evidence type="ECO:0000313" key="4">
    <source>
        <dbReference type="Proteomes" id="UP000000374"/>
    </source>
</evidence>
<keyword evidence="4" id="KW-1185">Reference proteome</keyword>